<dbReference type="InterPro" id="IPR013783">
    <property type="entry name" value="Ig-like_fold"/>
</dbReference>
<dbReference type="OrthoDB" id="1703838at2"/>
<dbReference type="RefSeq" id="WP_004615848.1">
    <property type="nucleotide sequence ID" value="NZ_ACXX02000001.1"/>
</dbReference>
<keyword evidence="1" id="KW-0677">Repeat</keyword>
<dbReference type="Gene3D" id="2.60.40.10">
    <property type="entry name" value="Immunoglobulins"/>
    <property type="match status" value="1"/>
</dbReference>
<evidence type="ECO:0000313" key="5">
    <source>
        <dbReference type="EMBL" id="EGD49265.1"/>
    </source>
</evidence>
<dbReference type="eggNOG" id="COG5492">
    <property type="taxonomic scope" value="Bacteria"/>
</dbReference>
<feature type="domain" description="SLH" evidence="4">
    <location>
        <begin position="2126"/>
        <end position="2184"/>
    </location>
</feature>
<comment type="caution">
    <text evidence="5">The sequence shown here is derived from an EMBL/GenBank/DDBJ whole genome shotgun (WGS) entry which is preliminary data.</text>
</comment>
<feature type="region of interest" description="Disordered" evidence="2">
    <location>
        <begin position="783"/>
        <end position="804"/>
    </location>
</feature>
<dbReference type="eggNOG" id="COG5263">
    <property type="taxonomic scope" value="Bacteria"/>
</dbReference>
<evidence type="ECO:0000256" key="3">
    <source>
        <dbReference type="SAM" id="SignalP"/>
    </source>
</evidence>
<reference evidence="5" key="2">
    <citation type="submission" date="2011-01" db="EMBL/GenBank/DDBJ databases">
        <title>The Non-contiguous Finished genome of Clostridium papyrosolvens.</title>
        <authorList>
            <person name="Lucas S."/>
            <person name="Copeland A."/>
            <person name="Lapidus A."/>
            <person name="Cheng J.-F."/>
            <person name="Goodwin L."/>
            <person name="Pitluck S."/>
            <person name="Misra M."/>
            <person name="Chertkov O."/>
            <person name="Detter J.C."/>
            <person name="Han C."/>
            <person name="Tapia R."/>
            <person name="Land M."/>
            <person name="Hauser L."/>
            <person name="Kyrpides N."/>
            <person name="Ivanova N."/>
            <person name="Pagani I."/>
            <person name="Mouttaki H."/>
            <person name="He Z."/>
            <person name="Zhou J."/>
            <person name="Hemme C.L."/>
            <person name="Woyke T."/>
        </authorList>
    </citation>
    <scope>NUCLEOTIDE SEQUENCE [LARGE SCALE GENOMIC DNA]</scope>
    <source>
        <strain evidence="5">DSM 2782</strain>
    </source>
</reference>
<protein>
    <submittedName>
        <fullName evidence="5">S-layer domain-containing protein</fullName>
    </submittedName>
</protein>
<feature type="chain" id="PRO_5003271041" evidence="3">
    <location>
        <begin position="25"/>
        <end position="2315"/>
    </location>
</feature>
<accession>F1T717</accession>
<feature type="signal peptide" evidence="3">
    <location>
        <begin position="1"/>
        <end position="24"/>
    </location>
</feature>
<dbReference type="STRING" id="588581.Cpap_3697"/>
<dbReference type="Proteomes" id="UP000003860">
    <property type="component" value="Unassembled WGS sequence"/>
</dbReference>
<dbReference type="Pfam" id="PF00395">
    <property type="entry name" value="SLH"/>
    <property type="match status" value="3"/>
</dbReference>
<dbReference type="Pfam" id="PF18998">
    <property type="entry name" value="Flg_new_2"/>
    <property type="match status" value="1"/>
</dbReference>
<gene>
    <name evidence="5" type="ORF">Cpap_3697</name>
</gene>
<keyword evidence="3" id="KW-0732">Signal</keyword>
<feature type="compositionally biased region" description="Basic and acidic residues" evidence="2">
    <location>
        <begin position="792"/>
        <end position="804"/>
    </location>
</feature>
<dbReference type="InterPro" id="IPR001119">
    <property type="entry name" value="SLH_dom"/>
</dbReference>
<organism evidence="5 6">
    <name type="scientific">Ruminiclostridium papyrosolvens DSM 2782</name>
    <dbReference type="NCBI Taxonomy" id="588581"/>
    <lineage>
        <taxon>Bacteria</taxon>
        <taxon>Bacillati</taxon>
        <taxon>Bacillota</taxon>
        <taxon>Clostridia</taxon>
        <taxon>Eubacteriales</taxon>
        <taxon>Oscillospiraceae</taxon>
        <taxon>Ruminiclostridium</taxon>
    </lineage>
</organism>
<dbReference type="PROSITE" id="PS51272">
    <property type="entry name" value="SLH"/>
    <property type="match status" value="3"/>
</dbReference>
<proteinExistence type="predicted"/>
<feature type="domain" description="SLH" evidence="4">
    <location>
        <begin position="2253"/>
        <end position="2315"/>
    </location>
</feature>
<dbReference type="InterPro" id="IPR044060">
    <property type="entry name" value="Bacterial_rp_domain"/>
</dbReference>
<feature type="domain" description="SLH" evidence="4">
    <location>
        <begin position="2186"/>
        <end position="2249"/>
    </location>
</feature>
<name>F1T717_9FIRM</name>
<dbReference type="EMBL" id="ACXX02000001">
    <property type="protein sequence ID" value="EGD49265.1"/>
    <property type="molecule type" value="Genomic_DNA"/>
</dbReference>
<keyword evidence="6" id="KW-1185">Reference proteome</keyword>
<sequence>MKKVISIVILAAFLITFLGPNVFAAQEASKPITVQNGFVEYIVNKADGRYSLATTEGLTTTQKDNDKRLLYLNKEPQTSITTIRIDGEDYIFGNSYGIKGGVISETQQNDRICKTVWKVNDVEVIQTLTLIVDEANPNVGNMRVAYQISNGSNKKVELGARILMDTQLGSNDGAAFVVNGGFITNETVLKGDDIPQIWQAYDQRFAPNVITYGLLSGWEGAIAPSKVIMAHWNTLYGTKWDVKTNPLLNFSTNMNSYGSADGGVALYYDAKTLAVGETRTYETFYGIGSISDASYNSDDYSVQIGAPQKLSLNAKKDGYISGNHEGYFEVKVDVKNNTMLTLNNFVVTLGLSKELALYTGQNEMQTIKTIEAGDTASVTYLVEPKIMQSTSVAELGVVVTNGEKRAESMKYVILPSAKGLPPSMQMTEITPSVIYSGAIKKEVVIKGNDFNLLKADYDWQVYLYNTDSNNKYAISRADVNISDNGTMTVKLDNSKCNFKEGNYSVSLESKNYGNMSMPFKISNDKKYDRKQYGVMLIGSFKEDNGKPVYDVIMVEKEEDMADLNAYLIKTMGAEKRKDYVDDIKSNILLTVRGEVSSYNANGVTSYTIESGSIINNAIKFVASPLSTSKSITLTRYNDTPKSLDQLRDQATGKPLTSEQKELLRKSYEEKFKGWKWWGQISDSLVMAGDGALYVGEYMFHYGQFYTCLEDGTDYALRGDENAKEGGKDIEIITPANVVGGELFKALGALTGFRIAVKNAVFGEKTISLGGSFSVELPWWSKASNGEDDDEKSDVYKEKPGMTEKEKAQVKQKNENVDKAKEKFEKMDKNNKIVSSGQKNDSFLELNMEEMRYGVNDQTNSTELVGVKASGGVNLTSDSVPAFTKGGAKAAFEVNSIDYDGWFMQIAAGLKVGDAFEANGLFSLVLETGGKIYPDSVELVLGGDVLRIPLGPAGFLTKIGGGVYNLYKQLKGNYGKFPPVTVALISGYADPTLYSFVLDTIKISVGGTGFKFEASEGKIVGLKVLESAYFQLYMYELEHNGKKEPGFDISAGFKANFLGILKGEASAWFSYNPSINGIFGPLSFGGKAYVGVFIPDWIPVLGGIELMAIMAELSTYRAYLGIRIIGIPISVSYYWADGKVKFFDDWDYLENQFDIPREELENSIGIYHSSGDSNADSVALVGSNFKKCYNSEDYLVLMDNEGTYTYDNIDIQDDYGLFSLKLDKLPQNVNDVIKVYDPNGKEYSLKMNENCLVQTISADKSKSGLEENTINVSVNQKGKWKVVSTKPLEVTGYNVASLPEIDVLDSQLSNDTVKVDWTTKNIQDGYTVGVYVSSGDEVKQNTKSQQELETMSEEEQNAYYASLLKGFDSGVKVKEGIDAKKGTYSFNLSELEQRFATGDYRVRTILYDENGNTVSSAMADKTFRYTNPNMPGEIKNAKLSPAGDGQLKLEYTPSEKADGYFVQLLDENAKAIDGFETMDTNKTEVYFNSSMDVPVYKVNNDGSYQMDKNGNPVVDSYKTVTVEPDKSYRAMVYAYKKSESGFTTYKGNVYITEPVYLPKPKPAKLSVTVNGISPAKSDTMGKGNMTQTENVFELTTNNNKGNITLLSDQDVSVMYRIDGNYGGYNLLELKADEPYVLDKILSDDLIFDEGGTVFDFYAVNENNDYTMLTVNVTADTTPPSLMLDSAVVQSTAGSYTITGTAEANARVYVSGTPVAVSNGKFKYNGSGNVSNENIEIKAVDLAGNETTMLCSVIPSEMSRFVDVKLKVNQNELKEDEAFTLAKGDAAQLKVYGITEKGQSFLLDNSRAKFRTIYGSDKLQVNEQGEISGIYAGDAVVMCEYPVTDNYSLEATANISVEPIAKKPETIRISNTDIDAMAKNGDVVARLSIPDMLIGTSVEWSVDENPYLSVRDNTLVLKQNALDIADFNIMLHAKGNYLVDVADSRGEFDISDKIDFVVKKNVASVDPFESVRVSRGTAFSKLKMPEKACVTLNDGTKISCAVEWLESGYNSNIAGTYNIRGALVLPQNVSNRDNLSPQMQVKVVNNDGGGGANYFSLEYSAGKGGSLYGYIKQTVYRNGTGSQVTAVADEGYSFVGWSDGVTAPTRKDKNVTKNTSVTAIFEQKGSGWKNQFKDIKLSDWFYTPVRHVFDKGYMSGISSSEFAPGLSLTRGMMVTILGKLDGADTSGKTSGFSDVKKTAYYSPYVAWAAENGIVNGAGGNLFKPERSITREEMAVMFANYIKAKKLSVPATDNVSVPFADDKDVSSWAKEAVYLMRSLGLISGKNGNRFDPKGTATRAEVAAVVEKFDKKLMVTTRK</sequence>
<evidence type="ECO:0000256" key="2">
    <source>
        <dbReference type="SAM" id="MobiDB-lite"/>
    </source>
</evidence>
<evidence type="ECO:0000256" key="1">
    <source>
        <dbReference type="ARBA" id="ARBA00022737"/>
    </source>
</evidence>
<evidence type="ECO:0000259" key="4">
    <source>
        <dbReference type="PROSITE" id="PS51272"/>
    </source>
</evidence>
<reference evidence="5" key="1">
    <citation type="submission" date="2009-07" db="EMBL/GenBank/DDBJ databases">
        <authorList>
            <consortium name="US DOE Joint Genome Institute (JGI-PGF)"/>
            <person name="Lucas S."/>
            <person name="Copeland A."/>
            <person name="Lapidus A."/>
            <person name="Glavina del Rio T."/>
            <person name="Tice H."/>
            <person name="Bruce D."/>
            <person name="Goodwin L."/>
            <person name="Pitluck S."/>
            <person name="Larimer F."/>
            <person name="Land M.L."/>
            <person name="Mouttaki H."/>
            <person name="He Z."/>
            <person name="Zhou J."/>
            <person name="Hemme C.L."/>
        </authorList>
    </citation>
    <scope>NUCLEOTIDE SEQUENCE [LARGE SCALE GENOMIC DNA]</scope>
    <source>
        <strain evidence="5">DSM 2782</strain>
    </source>
</reference>
<dbReference type="eggNOG" id="COG3209">
    <property type="taxonomic scope" value="Bacteria"/>
</dbReference>
<evidence type="ECO:0000313" key="6">
    <source>
        <dbReference type="Proteomes" id="UP000003860"/>
    </source>
</evidence>